<proteinExistence type="predicted"/>
<evidence type="ECO:0000313" key="1">
    <source>
        <dbReference type="EMBL" id="KGQ04267.1"/>
    </source>
</evidence>
<name>A0A0A2VD81_BEABA</name>
<dbReference type="eggNOG" id="ENOG502SXKU">
    <property type="taxonomic scope" value="Eukaryota"/>
</dbReference>
<evidence type="ECO:0008006" key="3">
    <source>
        <dbReference type="Google" id="ProtNLM"/>
    </source>
</evidence>
<dbReference type="OrthoDB" id="4892971at2759"/>
<dbReference type="STRING" id="1245745.A0A0A2VD81"/>
<sequence length="102" mass="11267">MATANVLYPSGPAFDLDYFLNKHFEIVEKHWKPLGLQSWEVVVLEPGQQYQIQAILKWDSLESLAKAKQGEAGAKVLGDIPNYTTAKPDIVAGNKRAGKSLL</sequence>
<dbReference type="InterPro" id="IPR011008">
    <property type="entry name" value="Dimeric_a/b-barrel"/>
</dbReference>
<dbReference type="PANTHER" id="PTHR40260:SF2">
    <property type="entry name" value="BLR8190 PROTEIN"/>
    <property type="match status" value="1"/>
</dbReference>
<dbReference type="PANTHER" id="PTHR40260">
    <property type="entry name" value="BLR8190 PROTEIN"/>
    <property type="match status" value="1"/>
</dbReference>
<dbReference type="Proteomes" id="UP000030106">
    <property type="component" value="Unassembled WGS sequence"/>
</dbReference>
<dbReference type="Gene3D" id="3.30.70.100">
    <property type="match status" value="1"/>
</dbReference>
<protein>
    <recommendedName>
        <fullName evidence="3">Ethyl tert-butyl ether degradation EthD</fullName>
    </recommendedName>
</protein>
<reference evidence="1 2" key="1">
    <citation type="submission" date="2012-10" db="EMBL/GenBank/DDBJ databases">
        <title>Genome sequencing and analysis of entomopathogenic fungi Beauveria bassiana D1-5.</title>
        <authorList>
            <person name="Li Q."/>
            <person name="Wang L."/>
            <person name="Zhang Z."/>
            <person name="Wang Q."/>
            <person name="Ren J."/>
            <person name="Wang M."/>
            <person name="Xu W."/>
            <person name="Wang J."/>
            <person name="Lu Y."/>
            <person name="Du Q."/>
            <person name="Sun Z."/>
        </authorList>
    </citation>
    <scope>NUCLEOTIDE SEQUENCE [LARGE SCALE GENOMIC DNA]</scope>
    <source>
        <strain evidence="1 2">D1-5</strain>
    </source>
</reference>
<comment type="caution">
    <text evidence="1">The sequence shown here is derived from an EMBL/GenBank/DDBJ whole genome shotgun (WGS) entry which is preliminary data.</text>
</comment>
<evidence type="ECO:0000313" key="2">
    <source>
        <dbReference type="Proteomes" id="UP000030106"/>
    </source>
</evidence>
<dbReference type="EMBL" id="ANFO01001106">
    <property type="protein sequence ID" value="KGQ04267.1"/>
    <property type="molecule type" value="Genomic_DNA"/>
</dbReference>
<dbReference type="AlphaFoldDB" id="A0A0A2VD81"/>
<dbReference type="HOGENOM" id="CLU_115019_1_2_1"/>
<gene>
    <name evidence="1" type="ORF">BBAD15_g10513</name>
</gene>
<accession>A0A0A2VD81</accession>
<organism evidence="1 2">
    <name type="scientific">Beauveria bassiana D1-5</name>
    <dbReference type="NCBI Taxonomy" id="1245745"/>
    <lineage>
        <taxon>Eukaryota</taxon>
        <taxon>Fungi</taxon>
        <taxon>Dikarya</taxon>
        <taxon>Ascomycota</taxon>
        <taxon>Pezizomycotina</taxon>
        <taxon>Sordariomycetes</taxon>
        <taxon>Hypocreomycetidae</taxon>
        <taxon>Hypocreales</taxon>
        <taxon>Cordycipitaceae</taxon>
        <taxon>Beauveria</taxon>
    </lineage>
</organism>
<dbReference type="SUPFAM" id="SSF54909">
    <property type="entry name" value="Dimeric alpha+beta barrel"/>
    <property type="match status" value="1"/>
</dbReference>